<gene>
    <name evidence="2" type="ORF">SEVIR_5G130700v2</name>
</gene>
<reference evidence="2" key="1">
    <citation type="submission" date="2019-03" db="EMBL/GenBank/DDBJ databases">
        <title>WGS assembly of Setaria viridis.</title>
        <authorList>
            <person name="Huang P."/>
            <person name="Jenkins J."/>
            <person name="Grimwood J."/>
            <person name="Barry K."/>
            <person name="Healey A."/>
            <person name="Mamidi S."/>
            <person name="Sreedasyam A."/>
            <person name="Shu S."/>
            <person name="Feldman M."/>
            <person name="Wu J."/>
            <person name="Yu Y."/>
            <person name="Chen C."/>
            <person name="Johnson J."/>
            <person name="Rokhsar D."/>
            <person name="Baxter I."/>
            <person name="Schmutz J."/>
            <person name="Brutnell T."/>
            <person name="Kellogg E."/>
        </authorList>
    </citation>
    <scope>NUCLEOTIDE SEQUENCE [LARGE SCALE GENOMIC DNA]</scope>
</reference>
<dbReference type="Proteomes" id="UP000298652">
    <property type="component" value="Chromosome 5"/>
</dbReference>
<organism evidence="2 3">
    <name type="scientific">Setaria viridis</name>
    <name type="common">Green bristlegrass</name>
    <name type="synonym">Setaria italica subsp. viridis</name>
    <dbReference type="NCBI Taxonomy" id="4556"/>
    <lineage>
        <taxon>Eukaryota</taxon>
        <taxon>Viridiplantae</taxon>
        <taxon>Streptophyta</taxon>
        <taxon>Embryophyta</taxon>
        <taxon>Tracheophyta</taxon>
        <taxon>Spermatophyta</taxon>
        <taxon>Magnoliopsida</taxon>
        <taxon>Liliopsida</taxon>
        <taxon>Poales</taxon>
        <taxon>Poaceae</taxon>
        <taxon>PACMAD clade</taxon>
        <taxon>Panicoideae</taxon>
        <taxon>Panicodae</taxon>
        <taxon>Paniceae</taxon>
        <taxon>Cenchrinae</taxon>
        <taxon>Setaria</taxon>
    </lineage>
</organism>
<evidence type="ECO:0000256" key="1">
    <source>
        <dbReference type="SAM" id="MobiDB-lite"/>
    </source>
</evidence>
<feature type="region of interest" description="Disordered" evidence="1">
    <location>
        <begin position="1"/>
        <end position="24"/>
    </location>
</feature>
<dbReference type="AlphaFoldDB" id="A0A4U6UD33"/>
<keyword evidence="3" id="KW-1185">Reference proteome</keyword>
<dbReference type="Gramene" id="TKW13880">
    <property type="protein sequence ID" value="TKW13880"/>
    <property type="gene ID" value="SEVIR_5G130700v2"/>
</dbReference>
<evidence type="ECO:0000313" key="3">
    <source>
        <dbReference type="Proteomes" id="UP000298652"/>
    </source>
</evidence>
<accession>A0A4U6UD33</accession>
<proteinExistence type="predicted"/>
<evidence type="ECO:0000313" key="2">
    <source>
        <dbReference type="EMBL" id="TKW13880.1"/>
    </source>
</evidence>
<name>A0A4U6UD33_SETVI</name>
<protein>
    <submittedName>
        <fullName evidence="2">Uncharacterized protein</fullName>
    </submittedName>
</protein>
<dbReference type="EMBL" id="CM016556">
    <property type="protein sequence ID" value="TKW13880.1"/>
    <property type="molecule type" value="Genomic_DNA"/>
</dbReference>
<sequence length="133" mass="13551">MEGAATPYEGGSDTDAATTPALSQSQAAAAAARCESRLAYAGCAARSNPLITRPAGRLPGSFPDCTGRTTGGLLAPSPSGARGCDDGIRGLVAARHIRHSGGLAIQSQDTRTIPCTPAVCRIPYKISPSRSRK</sequence>